<dbReference type="InterPro" id="IPR023772">
    <property type="entry name" value="DNA-bd_HTH_TetR-type_CS"/>
</dbReference>
<dbReference type="InterPro" id="IPR050624">
    <property type="entry name" value="HTH-type_Tx_Regulator"/>
</dbReference>
<dbReference type="GO" id="GO:0045892">
    <property type="term" value="P:negative regulation of DNA-templated transcription"/>
    <property type="evidence" value="ECO:0007669"/>
    <property type="project" value="UniProtKB-ARBA"/>
</dbReference>
<dbReference type="PANTHER" id="PTHR43479">
    <property type="entry name" value="ACREF/ENVCD OPERON REPRESSOR-RELATED"/>
    <property type="match status" value="1"/>
</dbReference>
<dbReference type="InterPro" id="IPR001647">
    <property type="entry name" value="HTH_TetR"/>
</dbReference>
<dbReference type="FunFam" id="1.10.10.60:FF:000141">
    <property type="entry name" value="TetR family transcriptional regulator"/>
    <property type="match status" value="1"/>
</dbReference>
<dbReference type="Proteomes" id="UP000219636">
    <property type="component" value="Unassembled WGS sequence"/>
</dbReference>
<sequence length="300" mass="34735">MNKRKRQIIHAARHLFIEKGFNDTSIMDIITAANISKGTFYNHFSSKNECLISILEETREETISQRAEVAINKEPSNKDVLVKQIALLAYIHRKRNLAQIFESLSANTNKELKKVLEKHLILELNWLAGRLVDIYGEKIKNISFECAVQAMGMMQQSLKVFAMATTQLASPEKVVQVVLEHIDAIIERQLKSKTIIFTEDIFQAFLQKVEQKIVTKETLLEQLQGFNEKLTQQDREDGIEYTKFLIKEFETTDEDNLYVLESITQAFNKSFTNTTHEAEAHEISASLWQYLQKQRHLKND</sequence>
<dbReference type="OrthoDB" id="9812993at2"/>
<proteinExistence type="predicted"/>
<keyword evidence="1" id="KW-0805">Transcription regulation</keyword>
<dbReference type="AlphaFoldDB" id="A0A285S0M6"/>
<dbReference type="PRINTS" id="PR00455">
    <property type="entry name" value="HTHTETR"/>
</dbReference>
<evidence type="ECO:0000259" key="5">
    <source>
        <dbReference type="PROSITE" id="PS50977"/>
    </source>
</evidence>
<keyword evidence="2 4" id="KW-0238">DNA-binding</keyword>
<dbReference type="PANTHER" id="PTHR43479:SF11">
    <property type="entry name" value="ACREF_ENVCD OPERON REPRESSOR-RELATED"/>
    <property type="match status" value="1"/>
</dbReference>
<organism evidence="6 7">
    <name type="scientific">Ureibacillus xyleni</name>
    <dbReference type="NCBI Taxonomy" id="614648"/>
    <lineage>
        <taxon>Bacteria</taxon>
        <taxon>Bacillati</taxon>
        <taxon>Bacillota</taxon>
        <taxon>Bacilli</taxon>
        <taxon>Bacillales</taxon>
        <taxon>Caryophanaceae</taxon>
        <taxon>Ureibacillus</taxon>
    </lineage>
</organism>
<evidence type="ECO:0000313" key="7">
    <source>
        <dbReference type="Proteomes" id="UP000219636"/>
    </source>
</evidence>
<dbReference type="PROSITE" id="PS01081">
    <property type="entry name" value="HTH_TETR_1"/>
    <property type="match status" value="1"/>
</dbReference>
<dbReference type="PROSITE" id="PS50977">
    <property type="entry name" value="HTH_TETR_2"/>
    <property type="match status" value="1"/>
</dbReference>
<evidence type="ECO:0000256" key="3">
    <source>
        <dbReference type="ARBA" id="ARBA00023163"/>
    </source>
</evidence>
<name>A0A285S0M6_9BACL</name>
<gene>
    <name evidence="6" type="ORF">SAMN05880501_10256</name>
</gene>
<dbReference type="InterPro" id="IPR009057">
    <property type="entry name" value="Homeodomain-like_sf"/>
</dbReference>
<dbReference type="EMBL" id="OBMQ01000002">
    <property type="protein sequence ID" value="SOB98599.1"/>
    <property type="molecule type" value="Genomic_DNA"/>
</dbReference>
<dbReference type="GO" id="GO:0003677">
    <property type="term" value="F:DNA binding"/>
    <property type="evidence" value="ECO:0007669"/>
    <property type="project" value="UniProtKB-UniRule"/>
</dbReference>
<dbReference type="Pfam" id="PF00440">
    <property type="entry name" value="TetR_N"/>
    <property type="match status" value="1"/>
</dbReference>
<dbReference type="SUPFAM" id="SSF46689">
    <property type="entry name" value="Homeodomain-like"/>
    <property type="match status" value="1"/>
</dbReference>
<evidence type="ECO:0000256" key="1">
    <source>
        <dbReference type="ARBA" id="ARBA00023015"/>
    </source>
</evidence>
<accession>A0A285S0M6</accession>
<dbReference type="RefSeq" id="WP_097072423.1">
    <property type="nucleotide sequence ID" value="NZ_OBMQ01000002.1"/>
</dbReference>
<evidence type="ECO:0000256" key="4">
    <source>
        <dbReference type="PROSITE-ProRule" id="PRU00335"/>
    </source>
</evidence>
<evidence type="ECO:0000313" key="6">
    <source>
        <dbReference type="EMBL" id="SOB98599.1"/>
    </source>
</evidence>
<reference evidence="7" key="1">
    <citation type="submission" date="2017-08" db="EMBL/GenBank/DDBJ databases">
        <authorList>
            <person name="Varghese N."/>
            <person name="Submissions S."/>
        </authorList>
    </citation>
    <scope>NUCLEOTIDE SEQUENCE [LARGE SCALE GENOMIC DNA]</scope>
    <source>
        <strain evidence="7">JC22</strain>
    </source>
</reference>
<feature type="DNA-binding region" description="H-T-H motif" evidence="4">
    <location>
        <begin position="25"/>
        <end position="44"/>
    </location>
</feature>
<keyword evidence="7" id="KW-1185">Reference proteome</keyword>
<dbReference type="Gene3D" id="1.10.357.10">
    <property type="entry name" value="Tetracycline Repressor, domain 2"/>
    <property type="match status" value="1"/>
</dbReference>
<evidence type="ECO:0000256" key="2">
    <source>
        <dbReference type="ARBA" id="ARBA00023125"/>
    </source>
</evidence>
<keyword evidence="3" id="KW-0804">Transcription</keyword>
<feature type="domain" description="HTH tetR-type" evidence="5">
    <location>
        <begin position="2"/>
        <end position="62"/>
    </location>
</feature>
<protein>
    <submittedName>
        <fullName evidence="6">TetR family transcriptional regulator</fullName>
    </submittedName>
</protein>